<evidence type="ECO:0000313" key="3">
    <source>
        <dbReference type="EMBL" id="SJM93363.1"/>
    </source>
</evidence>
<dbReference type="RefSeq" id="WP_176371090.1">
    <property type="nucleotide sequence ID" value="NZ_FUKI01000119.1"/>
</dbReference>
<dbReference type="InterPro" id="IPR004555">
    <property type="entry name" value="G6PDH_assembly_OpcA"/>
</dbReference>
<dbReference type="PANTHER" id="PTHR38658">
    <property type="entry name" value="OXPP CYCLE PROTEIN OPCA-RELATED"/>
    <property type="match status" value="1"/>
</dbReference>
<reference evidence="4" key="1">
    <citation type="submission" date="2017-02" db="EMBL/GenBank/DDBJ databases">
        <authorList>
            <person name="Daims H."/>
        </authorList>
    </citation>
    <scope>NUCLEOTIDE SEQUENCE [LARGE SCALE GENOMIC DNA]</scope>
</reference>
<organism evidence="3 4">
    <name type="scientific">Crenothrix polyspora</name>
    <dbReference type="NCBI Taxonomy" id="360316"/>
    <lineage>
        <taxon>Bacteria</taxon>
        <taxon>Pseudomonadati</taxon>
        <taxon>Pseudomonadota</taxon>
        <taxon>Gammaproteobacteria</taxon>
        <taxon>Methylococcales</taxon>
        <taxon>Crenotrichaceae</taxon>
        <taxon>Crenothrix</taxon>
    </lineage>
</organism>
<dbReference type="EMBL" id="FUKI01000119">
    <property type="protein sequence ID" value="SJM93363.1"/>
    <property type="molecule type" value="Genomic_DNA"/>
</dbReference>
<evidence type="ECO:0000313" key="4">
    <source>
        <dbReference type="Proteomes" id="UP000195667"/>
    </source>
</evidence>
<accession>A0A1R4HAW6</accession>
<evidence type="ECO:0000259" key="1">
    <source>
        <dbReference type="Pfam" id="PF10128"/>
    </source>
</evidence>
<keyword evidence="4" id="KW-1185">Reference proteome</keyword>
<name>A0A1R4HAW6_9GAMM</name>
<dbReference type="Proteomes" id="UP000195667">
    <property type="component" value="Unassembled WGS sequence"/>
</dbReference>
<sequence>MIKTIDTPKIINQPLKPVRIAQIEAELGMLWAQFNRDSGGGHTVMRACMSNLIIYCDTAEEAAVVSQEITAIVDVHPARVLLLVADGQPKEGTLDAQITIYYTALEDGWQVCAERIDVTSSLAAAERLPSVARAQLIGDLPTALWWVSRRPPPDVGYVFFQLAELADQIIYDNMGWTNPTQGISTMTRWVAAQQNEQVVYNLAWRRFAVWRKLLGQMLDPKIAPGALEGLRVIEINHGPHALPMTWLMVGWLASQLKWRPIDGKRLSNSELVWKFHNSHHEIKITAKRLPEGEPLLYKLLLDWSTPKQDNTLCFERLDNERIGIVESLPSLPARVFAAQVPDRATLVSAQLAHRNRDKIFESALKSANAMTAVFQL</sequence>
<dbReference type="Pfam" id="PF10128">
    <property type="entry name" value="OpcA_G6PD_assem"/>
    <property type="match status" value="1"/>
</dbReference>
<proteinExistence type="predicted"/>
<dbReference type="InterPro" id="IPR046802">
    <property type="entry name" value="OpcA_G6PD_C"/>
</dbReference>
<dbReference type="AlphaFoldDB" id="A0A1R4HAW6"/>
<evidence type="ECO:0000259" key="2">
    <source>
        <dbReference type="Pfam" id="PF20171"/>
    </source>
</evidence>
<feature type="domain" description="Glucose-6-phosphate dehydrogenase assembly protein OpcA C-terminal" evidence="2">
    <location>
        <begin position="200"/>
        <end position="364"/>
    </location>
</feature>
<gene>
    <name evidence="3" type="ORF">CRENPOLYSF1_430059</name>
</gene>
<dbReference type="Pfam" id="PF20171">
    <property type="entry name" value="OpcA_G6PD_C"/>
    <property type="match status" value="1"/>
</dbReference>
<feature type="domain" description="Glucose-6-phosphate dehydrogenase assembly protein OpcA N-terminal" evidence="1">
    <location>
        <begin position="71"/>
        <end position="186"/>
    </location>
</feature>
<dbReference type="PANTHER" id="PTHR38658:SF1">
    <property type="entry name" value="OXPP CYCLE PROTEIN OPCA-RELATED"/>
    <property type="match status" value="1"/>
</dbReference>
<dbReference type="InterPro" id="IPR046801">
    <property type="entry name" value="OpcA_G6PD_N"/>
</dbReference>
<protein>
    <submittedName>
        <fullName evidence="3">Glucose-6-phosphate dehydrogenase subunit</fullName>
    </submittedName>
</protein>